<accession>A0A5J4U579</accession>
<sequence>MIKGTDLILAEFQGTCVLLYNDYTKYSSEQKQLLKETGASIGPCTAIAIFGNQKLSLLDQRPIIHQSKSCEQITLVFSDHHLLSYSIKQDYLVDDKTTDQFSGS</sequence>
<organism evidence="1 2">
    <name type="scientific">Streblomastix strix</name>
    <dbReference type="NCBI Taxonomy" id="222440"/>
    <lineage>
        <taxon>Eukaryota</taxon>
        <taxon>Metamonada</taxon>
        <taxon>Preaxostyla</taxon>
        <taxon>Oxymonadida</taxon>
        <taxon>Streblomastigidae</taxon>
        <taxon>Streblomastix</taxon>
    </lineage>
</organism>
<name>A0A5J4U579_9EUKA</name>
<reference evidence="1 2" key="1">
    <citation type="submission" date="2019-03" db="EMBL/GenBank/DDBJ databases">
        <title>Single cell metagenomics reveals metabolic interactions within the superorganism composed of flagellate Streblomastix strix and complex community of Bacteroidetes bacteria on its surface.</title>
        <authorList>
            <person name="Treitli S.C."/>
            <person name="Kolisko M."/>
            <person name="Husnik F."/>
            <person name="Keeling P."/>
            <person name="Hampl V."/>
        </authorList>
    </citation>
    <scope>NUCLEOTIDE SEQUENCE [LARGE SCALE GENOMIC DNA]</scope>
    <source>
        <strain evidence="1">ST1C</strain>
    </source>
</reference>
<dbReference type="AlphaFoldDB" id="A0A5J4U579"/>
<dbReference type="Proteomes" id="UP000324800">
    <property type="component" value="Unassembled WGS sequence"/>
</dbReference>
<evidence type="ECO:0000313" key="1">
    <source>
        <dbReference type="EMBL" id="KAA6365448.1"/>
    </source>
</evidence>
<proteinExistence type="predicted"/>
<evidence type="ECO:0000313" key="2">
    <source>
        <dbReference type="Proteomes" id="UP000324800"/>
    </source>
</evidence>
<gene>
    <name evidence="1" type="ORF">EZS28_039024</name>
</gene>
<protein>
    <submittedName>
        <fullName evidence="1">Uncharacterized protein</fullName>
    </submittedName>
</protein>
<dbReference type="EMBL" id="SNRW01020447">
    <property type="protein sequence ID" value="KAA6365448.1"/>
    <property type="molecule type" value="Genomic_DNA"/>
</dbReference>
<comment type="caution">
    <text evidence="1">The sequence shown here is derived from an EMBL/GenBank/DDBJ whole genome shotgun (WGS) entry which is preliminary data.</text>
</comment>